<evidence type="ECO:0000313" key="1">
    <source>
        <dbReference type="Proteomes" id="UP000095287"/>
    </source>
</evidence>
<accession>A0A1I7ZQ22</accession>
<protein>
    <submittedName>
        <fullName evidence="2">Transposase</fullName>
    </submittedName>
</protein>
<proteinExistence type="predicted"/>
<dbReference type="Proteomes" id="UP000095287">
    <property type="component" value="Unplaced"/>
</dbReference>
<dbReference type="AlphaFoldDB" id="A0A1I7ZQ22"/>
<dbReference type="WBParaSite" id="L893_g2848.t1">
    <property type="protein sequence ID" value="L893_g2848.t1"/>
    <property type="gene ID" value="L893_g2848"/>
</dbReference>
<sequence length="179" mass="19873">MEITSMLALAWSPLYDRDFETLIRRDTDASRLCVYQARSARLSDSLLATHSKRVAMTTRTSSPPPPFGPFAATRAPGAIFLRFLAAERLAPPGARLRRDSSSRRRRAPRMCVHVHAQILLLQAAKKLPSLGLPSWVGLDEPMGLDGKAREARGRVSKCREGNSNRSCETFQVEQVGISR</sequence>
<evidence type="ECO:0000313" key="2">
    <source>
        <dbReference type="WBParaSite" id="L893_g2848.t1"/>
    </source>
</evidence>
<keyword evidence="1" id="KW-1185">Reference proteome</keyword>
<name>A0A1I7ZQ22_9BILA</name>
<reference evidence="2" key="1">
    <citation type="submission" date="2016-11" db="UniProtKB">
        <authorList>
            <consortium name="WormBaseParasite"/>
        </authorList>
    </citation>
    <scope>IDENTIFICATION</scope>
</reference>
<organism evidence="1 2">
    <name type="scientific">Steinernema glaseri</name>
    <dbReference type="NCBI Taxonomy" id="37863"/>
    <lineage>
        <taxon>Eukaryota</taxon>
        <taxon>Metazoa</taxon>
        <taxon>Ecdysozoa</taxon>
        <taxon>Nematoda</taxon>
        <taxon>Chromadorea</taxon>
        <taxon>Rhabditida</taxon>
        <taxon>Tylenchina</taxon>
        <taxon>Panagrolaimomorpha</taxon>
        <taxon>Strongyloidoidea</taxon>
        <taxon>Steinernematidae</taxon>
        <taxon>Steinernema</taxon>
    </lineage>
</organism>